<organism evidence="1 2">
    <name type="scientific">Shewanella phage SppYZU05</name>
    <dbReference type="NCBI Taxonomy" id="1970795"/>
    <lineage>
        <taxon>Viruses</taxon>
        <taxon>Duplodnaviria</taxon>
        <taxon>Heunggongvirae</taxon>
        <taxon>Uroviricota</taxon>
        <taxon>Caudoviricetes</taxon>
        <taxon>Chaseviridae</taxon>
        <taxon>Nefertitivirinae</taxon>
        <taxon>Yushanvirus</taxon>
        <taxon>Yushanvirus SppYZU05</taxon>
    </lineage>
</organism>
<sequence length="320" mass="35418">MSLIQVGFTPAEAKGLTNGDEIYHVVKKTRYTVFGHGRMQVAGEWQDAVVYHGDHSGYYARAYTDFHNFIYESDAAPYEAQQRDLAAKRMNDTIAAGISYKAADVRISIGNQPIQLGGMMDANEMIRISRKVTEEQSLAPFIPADDVLAALRSGGVERYHAQPDVPAQSTAEHMWGVAILMMKFYGRDLSTKLLAAALTHDCGEVGIGDVPSPTKRASPEVKETFDRLEEEMLIQLGVNWVGTLSEEETIALKICDVLEGLHYVTRKLHVPNMRVAKAWAEYAATLPLNVAQKKFVLACLNHEEPVLIDRSPFAVKPQGV</sequence>
<dbReference type="Proteomes" id="UP000221216">
    <property type="component" value="Segment"/>
</dbReference>
<protein>
    <recommendedName>
        <fullName evidence="3">HD domain-containing protein</fullName>
    </recommendedName>
</protein>
<dbReference type="Gene3D" id="1.10.3210.10">
    <property type="entry name" value="Hypothetical protein af1432"/>
    <property type="match status" value="1"/>
</dbReference>
<accession>A0A1W6JTL5</accession>
<reference evidence="1 2" key="1">
    <citation type="submission" date="2017-03" db="EMBL/GenBank/DDBJ databases">
        <title>Isolation of lytic bacteriophages infecting Shewanella putrefaciens and Shewanella baltica for biocontrol of fish and shrimp spoilage during chilled storage.</title>
        <authorList>
            <person name="Yang Z."/>
            <person name="Tao X."/>
            <person name="Gao L."/>
            <person name="Rao S."/>
        </authorList>
    </citation>
    <scope>NUCLEOTIDE SEQUENCE [LARGE SCALE GENOMIC DNA]</scope>
</reference>
<dbReference type="EMBL" id="KY709296">
    <property type="protein sequence ID" value="ARM70555.1"/>
    <property type="molecule type" value="Genomic_DNA"/>
</dbReference>
<dbReference type="SUPFAM" id="SSF109604">
    <property type="entry name" value="HD-domain/PDEase-like"/>
    <property type="match status" value="1"/>
</dbReference>
<evidence type="ECO:0008006" key="3">
    <source>
        <dbReference type="Google" id="ProtNLM"/>
    </source>
</evidence>
<evidence type="ECO:0000313" key="2">
    <source>
        <dbReference type="Proteomes" id="UP000221216"/>
    </source>
</evidence>
<evidence type="ECO:0000313" key="1">
    <source>
        <dbReference type="EMBL" id="ARM70555.1"/>
    </source>
</evidence>
<keyword evidence="2" id="KW-1185">Reference proteome</keyword>
<name>A0A1W6JTL5_9CAUD</name>
<dbReference type="Pfam" id="PF12917">
    <property type="entry name" value="YfbR-like"/>
    <property type="match status" value="1"/>
</dbReference>
<proteinExistence type="predicted"/>
<gene>
    <name evidence="1" type="ORF">SppYZU05_29</name>
</gene>